<evidence type="ECO:0000313" key="18">
    <source>
        <dbReference type="EMBL" id="KAK7834619.1"/>
    </source>
</evidence>
<dbReference type="Gene3D" id="1.10.510.10">
    <property type="entry name" value="Transferase(Phosphotransferase) domain 1"/>
    <property type="match status" value="1"/>
</dbReference>
<keyword evidence="12" id="KW-0449">Lipoprotein</keyword>
<evidence type="ECO:0000256" key="3">
    <source>
        <dbReference type="ARBA" id="ARBA00012513"/>
    </source>
</evidence>
<evidence type="ECO:0000256" key="11">
    <source>
        <dbReference type="ARBA" id="ARBA00022840"/>
    </source>
</evidence>
<dbReference type="EMBL" id="PKMF04000385">
    <property type="protein sequence ID" value="KAK7834619.1"/>
    <property type="molecule type" value="Genomic_DNA"/>
</dbReference>
<keyword evidence="19" id="KW-1185">Reference proteome</keyword>
<keyword evidence="7" id="KW-0519">Myristate</keyword>
<accession>A0AAW0K5K5</accession>
<comment type="catalytic activity">
    <reaction evidence="13">
        <text>L-threonyl-[protein] + ATP = O-phospho-L-threonyl-[protein] + ADP + H(+)</text>
        <dbReference type="Rhea" id="RHEA:46608"/>
        <dbReference type="Rhea" id="RHEA-COMP:11060"/>
        <dbReference type="Rhea" id="RHEA-COMP:11605"/>
        <dbReference type="ChEBI" id="CHEBI:15378"/>
        <dbReference type="ChEBI" id="CHEBI:30013"/>
        <dbReference type="ChEBI" id="CHEBI:30616"/>
        <dbReference type="ChEBI" id="CHEBI:61977"/>
        <dbReference type="ChEBI" id="CHEBI:456216"/>
        <dbReference type="EC" id="2.7.11.1"/>
    </reaction>
</comment>
<dbReference type="GO" id="GO:0005524">
    <property type="term" value="F:ATP binding"/>
    <property type="evidence" value="ECO:0007669"/>
    <property type="project" value="UniProtKB-UniRule"/>
</dbReference>
<dbReference type="PROSITE" id="PS50011">
    <property type="entry name" value="PROTEIN_KINASE_DOM"/>
    <property type="match status" value="1"/>
</dbReference>
<keyword evidence="10 18" id="KW-0418">Kinase</keyword>
<feature type="region of interest" description="Disordered" evidence="16">
    <location>
        <begin position="1"/>
        <end position="137"/>
    </location>
</feature>
<dbReference type="InterPro" id="IPR011992">
    <property type="entry name" value="EF-hand-dom_pair"/>
</dbReference>
<evidence type="ECO:0000256" key="12">
    <source>
        <dbReference type="ARBA" id="ARBA00023288"/>
    </source>
</evidence>
<dbReference type="InterPro" id="IPR050205">
    <property type="entry name" value="CDPK_Ser/Thr_kinases"/>
</dbReference>
<evidence type="ECO:0000256" key="16">
    <source>
        <dbReference type="SAM" id="MobiDB-lite"/>
    </source>
</evidence>
<protein>
    <recommendedName>
        <fullName evidence="3">non-specific serine/threonine protein kinase</fullName>
        <ecNumber evidence="3">2.7.11.1</ecNumber>
    </recommendedName>
</protein>
<evidence type="ECO:0000256" key="14">
    <source>
        <dbReference type="ARBA" id="ARBA00048679"/>
    </source>
</evidence>
<dbReference type="FunFam" id="1.10.238.10:FF:000085">
    <property type="entry name" value="CDPK-related kinase 1"/>
    <property type="match status" value="1"/>
</dbReference>
<keyword evidence="6" id="KW-0808">Transferase</keyword>
<feature type="domain" description="Protein kinase" evidence="17">
    <location>
        <begin position="149"/>
        <end position="368"/>
    </location>
</feature>
<dbReference type="InterPro" id="IPR017441">
    <property type="entry name" value="Protein_kinase_ATP_BS"/>
</dbReference>
<keyword evidence="5" id="KW-0597">Phosphoprotein</keyword>
<evidence type="ECO:0000256" key="9">
    <source>
        <dbReference type="ARBA" id="ARBA00022741"/>
    </source>
</evidence>
<feature type="binding site" evidence="15">
    <location>
        <position position="181"/>
    </location>
    <ligand>
        <name>ATP</name>
        <dbReference type="ChEBI" id="CHEBI:30616"/>
    </ligand>
</feature>
<dbReference type="Proteomes" id="UP000237347">
    <property type="component" value="Unassembled WGS sequence"/>
</dbReference>
<evidence type="ECO:0000256" key="15">
    <source>
        <dbReference type="PROSITE-ProRule" id="PRU10141"/>
    </source>
</evidence>
<gene>
    <name evidence="18" type="primary">CRK4_0</name>
    <name evidence="18" type="ORF">CFP56_024618</name>
</gene>
<comment type="subcellular location">
    <subcellularLocation>
        <location evidence="1">Membrane</location>
        <topology evidence="1">Lipid-anchor</topology>
    </subcellularLocation>
</comment>
<dbReference type="SUPFAM" id="SSF56112">
    <property type="entry name" value="Protein kinase-like (PK-like)"/>
    <property type="match status" value="1"/>
</dbReference>
<evidence type="ECO:0000256" key="5">
    <source>
        <dbReference type="ARBA" id="ARBA00022553"/>
    </source>
</evidence>
<dbReference type="Pfam" id="PF00069">
    <property type="entry name" value="Pkinase"/>
    <property type="match status" value="2"/>
</dbReference>
<dbReference type="InterPro" id="IPR011009">
    <property type="entry name" value="Kinase-like_dom_sf"/>
</dbReference>
<name>A0AAW0K5K5_QUESU</name>
<evidence type="ECO:0000256" key="2">
    <source>
        <dbReference type="ARBA" id="ARBA00005354"/>
    </source>
</evidence>
<keyword evidence="8" id="KW-0677">Repeat</keyword>
<dbReference type="Gene3D" id="3.30.200.20">
    <property type="entry name" value="Phosphorylase Kinase, domain 1"/>
    <property type="match status" value="1"/>
</dbReference>
<dbReference type="InterPro" id="IPR000719">
    <property type="entry name" value="Prot_kinase_dom"/>
</dbReference>
<sequence length="556" mass="61384">MGHCCSKSTPVVNTDESPTVNGVSTAGPPSATSQPHYANSSSAASAVSGGATPLHSFAASPFQSPLPAGVAPSPARTPGRKFRWPLPPPSPAKPIMSAILRRRGPARETGGPEPIPEEGGAAAGGGGGGEGERGLDKSFGYPKNFGAKYEIGKEIGRGHFGHTCFAKGKKGELKGHSVAVKIISKAKMTTAIAIEDVRREVKILKALSGHNNLVKFHDAFEDANNVYIVMEYVYPCWSVILRRLNSWRQLFTFFFVMSSSCTCAEQRLNDIVGSAYYVAPEVLHRSYSVEADLWSIGVITYILLCGSRPFWARTESGIFRSVLRADPNFDDSPWPIVTPDAKDFVRRLLNKDHRKRMTAAQALTHPWLRDENRAVPLDILIYKLVKSYIRATPFKRAALKALSKALTEDELVYLKAQFRLLDPKNGCVSLENFRAALMRNATDAMKESKVSEILNLMDALSYKRMDFEEFCAAAISTYQLEALEGWENIASSAFEYFEQEGNRVIAVEELAQELNLGPQAYPLLKDWIRDSDRKLSFLGFTKFLHGVTIRSSNTRH</sequence>
<evidence type="ECO:0000256" key="13">
    <source>
        <dbReference type="ARBA" id="ARBA00047899"/>
    </source>
</evidence>
<keyword evidence="4" id="KW-0723">Serine/threonine-protein kinase</keyword>
<dbReference type="FunFam" id="3.30.200.20:FF:000101">
    <property type="entry name" value="CDPK-related kinase 1"/>
    <property type="match status" value="1"/>
</dbReference>
<organism evidence="18 19">
    <name type="scientific">Quercus suber</name>
    <name type="common">Cork oak</name>
    <dbReference type="NCBI Taxonomy" id="58331"/>
    <lineage>
        <taxon>Eukaryota</taxon>
        <taxon>Viridiplantae</taxon>
        <taxon>Streptophyta</taxon>
        <taxon>Embryophyta</taxon>
        <taxon>Tracheophyta</taxon>
        <taxon>Spermatophyta</taxon>
        <taxon>Magnoliopsida</taxon>
        <taxon>eudicotyledons</taxon>
        <taxon>Gunneridae</taxon>
        <taxon>Pentapetalae</taxon>
        <taxon>rosids</taxon>
        <taxon>fabids</taxon>
        <taxon>Fagales</taxon>
        <taxon>Fagaceae</taxon>
        <taxon>Quercus</taxon>
    </lineage>
</organism>
<evidence type="ECO:0000313" key="19">
    <source>
        <dbReference type="Proteomes" id="UP000237347"/>
    </source>
</evidence>
<reference evidence="18 19" key="1">
    <citation type="journal article" date="2018" name="Sci. Data">
        <title>The draft genome sequence of cork oak.</title>
        <authorList>
            <person name="Ramos A.M."/>
            <person name="Usie A."/>
            <person name="Barbosa P."/>
            <person name="Barros P.M."/>
            <person name="Capote T."/>
            <person name="Chaves I."/>
            <person name="Simoes F."/>
            <person name="Abreu I."/>
            <person name="Carrasquinho I."/>
            <person name="Faro C."/>
            <person name="Guimaraes J.B."/>
            <person name="Mendonca D."/>
            <person name="Nobrega F."/>
            <person name="Rodrigues L."/>
            <person name="Saibo N.J.M."/>
            <person name="Varela M.C."/>
            <person name="Egas C."/>
            <person name="Matos J."/>
            <person name="Miguel C.M."/>
            <person name="Oliveira M.M."/>
            <person name="Ricardo C.P."/>
            <person name="Goncalves S."/>
        </authorList>
    </citation>
    <scope>NUCLEOTIDE SEQUENCE [LARGE SCALE GENOMIC DNA]</scope>
    <source>
        <strain evidence="19">cv. HL8</strain>
    </source>
</reference>
<evidence type="ECO:0000256" key="7">
    <source>
        <dbReference type="ARBA" id="ARBA00022707"/>
    </source>
</evidence>
<feature type="compositionally biased region" description="Polar residues" evidence="16">
    <location>
        <begin position="1"/>
        <end position="24"/>
    </location>
</feature>
<dbReference type="GO" id="GO:0016020">
    <property type="term" value="C:membrane"/>
    <property type="evidence" value="ECO:0007669"/>
    <property type="project" value="UniProtKB-SubCell"/>
</dbReference>
<feature type="compositionally biased region" description="Low complexity" evidence="16">
    <location>
        <begin position="38"/>
        <end position="51"/>
    </location>
</feature>
<dbReference type="Gene3D" id="1.10.238.10">
    <property type="entry name" value="EF-hand"/>
    <property type="match status" value="2"/>
</dbReference>
<evidence type="ECO:0000256" key="10">
    <source>
        <dbReference type="ARBA" id="ARBA00022777"/>
    </source>
</evidence>
<comment type="similarity">
    <text evidence="2">Belongs to the protein kinase superfamily. CAMK Ser/Thr protein kinase family. CaMK subfamily.</text>
</comment>
<comment type="caution">
    <text evidence="18">The sequence shown here is derived from an EMBL/GenBank/DDBJ whole genome shotgun (WGS) entry which is preliminary data.</text>
</comment>
<dbReference type="EC" id="2.7.11.1" evidence="3"/>
<dbReference type="SUPFAM" id="SSF47473">
    <property type="entry name" value="EF-hand"/>
    <property type="match status" value="1"/>
</dbReference>
<keyword evidence="9 15" id="KW-0547">Nucleotide-binding</keyword>
<dbReference type="PANTHER" id="PTHR24349">
    <property type="entry name" value="SERINE/THREONINE-PROTEIN KINASE"/>
    <property type="match status" value="1"/>
</dbReference>
<evidence type="ECO:0000256" key="4">
    <source>
        <dbReference type="ARBA" id="ARBA00022527"/>
    </source>
</evidence>
<proteinExistence type="inferred from homology"/>
<evidence type="ECO:0000256" key="6">
    <source>
        <dbReference type="ARBA" id="ARBA00022679"/>
    </source>
</evidence>
<dbReference type="AlphaFoldDB" id="A0AAW0K5K5"/>
<evidence type="ECO:0000259" key="17">
    <source>
        <dbReference type="PROSITE" id="PS50011"/>
    </source>
</evidence>
<keyword evidence="11 15" id="KW-0067">ATP-binding</keyword>
<evidence type="ECO:0000256" key="1">
    <source>
        <dbReference type="ARBA" id="ARBA00004635"/>
    </source>
</evidence>
<dbReference type="FunFam" id="1.10.510.10:FF:001864">
    <property type="entry name" value="Calcium-dependent protein kinase SK5"/>
    <property type="match status" value="1"/>
</dbReference>
<evidence type="ECO:0000256" key="8">
    <source>
        <dbReference type="ARBA" id="ARBA00022737"/>
    </source>
</evidence>
<dbReference type="GO" id="GO:0004674">
    <property type="term" value="F:protein serine/threonine kinase activity"/>
    <property type="evidence" value="ECO:0007669"/>
    <property type="project" value="UniProtKB-KW"/>
</dbReference>
<comment type="catalytic activity">
    <reaction evidence="14">
        <text>L-seryl-[protein] + ATP = O-phospho-L-seryl-[protein] + ADP + H(+)</text>
        <dbReference type="Rhea" id="RHEA:17989"/>
        <dbReference type="Rhea" id="RHEA-COMP:9863"/>
        <dbReference type="Rhea" id="RHEA-COMP:11604"/>
        <dbReference type="ChEBI" id="CHEBI:15378"/>
        <dbReference type="ChEBI" id="CHEBI:29999"/>
        <dbReference type="ChEBI" id="CHEBI:30616"/>
        <dbReference type="ChEBI" id="CHEBI:83421"/>
        <dbReference type="ChEBI" id="CHEBI:456216"/>
        <dbReference type="EC" id="2.7.11.1"/>
    </reaction>
</comment>
<dbReference type="PROSITE" id="PS00107">
    <property type="entry name" value="PROTEIN_KINASE_ATP"/>
    <property type="match status" value="1"/>
</dbReference>